<dbReference type="InterPro" id="IPR050964">
    <property type="entry name" value="Striated_Muscle_Regulatory"/>
</dbReference>
<dbReference type="SUPFAM" id="SSF49265">
    <property type="entry name" value="Fibronectin type III"/>
    <property type="match status" value="3"/>
</dbReference>
<feature type="compositionally biased region" description="Polar residues" evidence="2">
    <location>
        <begin position="602"/>
        <end position="611"/>
    </location>
</feature>
<evidence type="ECO:0000256" key="2">
    <source>
        <dbReference type="SAM" id="MobiDB-lite"/>
    </source>
</evidence>
<dbReference type="PROSITE" id="PS50853">
    <property type="entry name" value="FN3"/>
    <property type="match status" value="3"/>
</dbReference>
<dbReference type="Gene3D" id="2.60.40.10">
    <property type="entry name" value="Immunoglobulins"/>
    <property type="match status" value="4"/>
</dbReference>
<reference evidence="4" key="1">
    <citation type="submission" date="2021-02" db="EMBL/GenBank/DDBJ databases">
        <authorList>
            <person name="Dougan E. K."/>
            <person name="Rhodes N."/>
            <person name="Thang M."/>
            <person name="Chan C."/>
        </authorList>
    </citation>
    <scope>NUCLEOTIDE SEQUENCE</scope>
</reference>
<gene>
    <name evidence="4" type="primary">Ttn</name>
    <name evidence="4" type="ORF">SNAT2548_LOCUS12232</name>
</gene>
<evidence type="ECO:0000313" key="5">
    <source>
        <dbReference type="Proteomes" id="UP000604046"/>
    </source>
</evidence>
<protein>
    <submittedName>
        <fullName evidence="4">Ttn protein</fullName>
    </submittedName>
</protein>
<dbReference type="OrthoDB" id="10253954at2759"/>
<feature type="domain" description="Fibronectin type-III" evidence="3">
    <location>
        <begin position="695"/>
        <end position="792"/>
    </location>
</feature>
<dbReference type="InterPro" id="IPR003961">
    <property type="entry name" value="FN3_dom"/>
</dbReference>
<sequence length="830" mass="89697">MNVTHIPSSDALHWLDAVRMSGERSKCGLDFDLLARRIIDQKVPQLRSSSTRPGQGLLLEDVAIRLVHSFGDLTSAFNLLPKASQVNQTQSRSAAAQRSLSPELFAPPRLPGASAARATDVGGHVARAAQREAKTECDVYALTERQWFHALRGSSHCRLLPEAEAKMEAARQVENQARRTADAMLSGALQPALRELTSLFPNLTERLCVAKTSFRPYEAMVVRASTQPYGFFGHRLARRATASAVHFTLPSSASEALGGAPFLAVVPLGLERSITDGVEIESRALLEPASRGFAVALIRAPGRRAPGASGLWVLQLCASEDGLRALSMVGPPLSFSVHTRMPSPPSAPYLTAAGLSEPGCFIIVNWHEPLDSGGSPILAHDLKLWEHSQYLQGAEPLAVFSGDEVFPEYHLEGVSLGTDYVLQVRCHTEAGPSEWSTVSEPLRTPEPRPKDLGPPEAVEAGLDFATLRWPSAIDVECYEILVEPQSSSEPSWVSTVDPPAEEPGSHASAGSQRTEATITGLRPRQLYCFRVRGRGKTEPGPWSMHSELVYTAARNPQVAAAPTAPVQAERMRDGMVLVWNAPANEGEAPVVRYIVQGRKLVSTESGRSTGSKRAPGGKPGGKRVQKPSPKPQPDEGSMEQPEELLQFQTADASTRLTLHGLQGNAPYVFQVFALSAGGLSAPSPLSAALMTAAVAPRRPRSLTVSLALQKEVTLRWEPSPDDGGLPVEKYTLEVINASEPTDRQTKEFEPHCTEGLVNGLKGNTRYFFRLCAASARGSSPAAELLVRVLDPVVHLLVNVRSLAKQLALLGNDLFSLEPKRDMHVRVQLKA</sequence>
<dbReference type="AlphaFoldDB" id="A0A812LMA0"/>
<organism evidence="4 5">
    <name type="scientific">Symbiodinium natans</name>
    <dbReference type="NCBI Taxonomy" id="878477"/>
    <lineage>
        <taxon>Eukaryota</taxon>
        <taxon>Sar</taxon>
        <taxon>Alveolata</taxon>
        <taxon>Dinophyceae</taxon>
        <taxon>Suessiales</taxon>
        <taxon>Symbiodiniaceae</taxon>
        <taxon>Symbiodinium</taxon>
    </lineage>
</organism>
<dbReference type="CDD" id="cd00063">
    <property type="entry name" value="FN3"/>
    <property type="match status" value="4"/>
</dbReference>
<dbReference type="InterPro" id="IPR013783">
    <property type="entry name" value="Ig-like_fold"/>
</dbReference>
<name>A0A812LMA0_9DINO</name>
<dbReference type="EMBL" id="CAJNDS010001158">
    <property type="protein sequence ID" value="CAE7249947.1"/>
    <property type="molecule type" value="Genomic_DNA"/>
</dbReference>
<feature type="domain" description="Fibronectin type-III" evidence="3">
    <location>
        <begin position="344"/>
        <end position="447"/>
    </location>
</feature>
<dbReference type="PANTHER" id="PTHR13817">
    <property type="entry name" value="TITIN"/>
    <property type="match status" value="1"/>
</dbReference>
<feature type="region of interest" description="Disordered" evidence="2">
    <location>
        <begin position="488"/>
        <end position="516"/>
    </location>
</feature>
<dbReference type="Proteomes" id="UP000604046">
    <property type="component" value="Unassembled WGS sequence"/>
</dbReference>
<accession>A0A812LMA0</accession>
<feature type="domain" description="Fibronectin type-III" evidence="3">
    <location>
        <begin position="451"/>
        <end position="554"/>
    </location>
</feature>
<keyword evidence="5" id="KW-1185">Reference proteome</keyword>
<feature type="compositionally biased region" description="Basic and acidic residues" evidence="2">
    <location>
        <begin position="443"/>
        <end position="453"/>
    </location>
</feature>
<evidence type="ECO:0000259" key="3">
    <source>
        <dbReference type="PROSITE" id="PS50853"/>
    </source>
</evidence>
<keyword evidence="1" id="KW-0677">Repeat</keyword>
<dbReference type="PANTHER" id="PTHR13817:SF73">
    <property type="entry name" value="FIBRONECTIN TYPE-III DOMAIN-CONTAINING PROTEIN"/>
    <property type="match status" value="1"/>
</dbReference>
<feature type="region of interest" description="Disordered" evidence="2">
    <location>
        <begin position="602"/>
        <end position="641"/>
    </location>
</feature>
<evidence type="ECO:0000313" key="4">
    <source>
        <dbReference type="EMBL" id="CAE7249947.1"/>
    </source>
</evidence>
<proteinExistence type="predicted"/>
<feature type="region of interest" description="Disordered" evidence="2">
    <location>
        <begin position="432"/>
        <end position="455"/>
    </location>
</feature>
<dbReference type="Pfam" id="PF00041">
    <property type="entry name" value="fn3"/>
    <property type="match status" value="1"/>
</dbReference>
<dbReference type="InterPro" id="IPR036116">
    <property type="entry name" value="FN3_sf"/>
</dbReference>
<evidence type="ECO:0000256" key="1">
    <source>
        <dbReference type="ARBA" id="ARBA00022737"/>
    </source>
</evidence>
<comment type="caution">
    <text evidence="4">The sequence shown here is derived from an EMBL/GenBank/DDBJ whole genome shotgun (WGS) entry which is preliminary data.</text>
</comment>
<dbReference type="SMART" id="SM00060">
    <property type="entry name" value="FN3"/>
    <property type="match status" value="4"/>
</dbReference>